<dbReference type="Gene3D" id="1.10.287.3990">
    <property type="match status" value="1"/>
</dbReference>
<sequence>MQPGLIEISTHNVNTTSAQYLPPTTAQHGSGRFRSGSPDARSSPRSRDISLGVHGPGGGAEFDGALGDDHLEQPFGRLSVAEAKHATTTRDTVAGQRVLDYENAAVSSSPRNAARQPLGFKVVHSSLSASVQLTDLPNELLTQILSHLHPDSHAAVALVSKRFYALVTTPYAWRTAFLRYFAGQNSVAGHDRANQQEREADLSNAIRSEVRYFTRLTALASWRSEYLLRTRLLRSVVRGKPGNIGTSARPTQSGKKAAAVLTYNSKLPWMISHLHADFTGGRKGPRVIHGTRDLGIATVSDPTTGRIEKWGLDDPFAFQQLDEVFPNLEFYGVGEGPTAVPNVIDVSQPYGFVGGEGFPGGRVYYKAAGQLRGHYIGQDQGSVDTAAEFPKIPGLTDAISCIWIAKSSAVTSTTQSMVGIMAGSTLGVVTSYALGHESTGPRFGNGDMTARWVLSPGVPIIDIKVDDQYSLRRKALGRVWAVALNALGEVYYLTQPPSPPLHKGKAEDATKVAWHAGRTAYWQIVESTRRTARPHEFDKNAVMGTYSPRSSAISMNLSREQLVAEAREIEKFFRHTPAHFKKVCQGWDMLRKLEVDFAAESENGGGGESVFVITCGSEEAEPASIRRYVKVGSSAKPSPSGALTPVAPLIAPRQSIFGGEAAAEVAEATLRVDSNETRVSSPISGSSTPRPETIAGKVGTEEWRISDFVFKRSAATEITASAVDMSNFALMTAFEDPLLSGSSGPNTPATPGTPTSRHATGEIPGRRARLLAVGTDAGSVAVWNMRDAASPTVSPLRFIQTDSPEITALAVSALYVVHGGSDSLVQAWDPLASSLEPIRTLNAKSSGRIPRHILQTNPALQHANYFAVRAIALDPDATVLRGILAFGTFIRFWTYSSTSQAGPGRKRRLRHSDVHGRLAGRRNNGTVSSYIAAEEAELRHELEHRSRELDRLRKRFGVGLAELTEEEALQYARMISEESFALDEMRRSSASATSGSDATTGETASSAGSSGAGVGCTGTAEAGFFSLSGSGHDNGCNGGAGPSCIANLPASGEVPATGRDGGGGDDDDYEAQIQRAIRLSLLEGVGENVGPASSHHPPQPQPQSLSWGVDSAGGVESLRECGVNVQVKPAKGKGKGKGRLDDTSHSGVGMTAFVAEYNPGPNVGIDADDDLALALRLSLEEEEARQRRIREQEAVMGLNGDVDEYPPLEVRGKGKGKWV</sequence>
<evidence type="ECO:0000259" key="2">
    <source>
        <dbReference type="PROSITE" id="PS50181"/>
    </source>
</evidence>
<dbReference type="GO" id="GO:0031593">
    <property type="term" value="F:polyubiquitin modification-dependent protein binding"/>
    <property type="evidence" value="ECO:0007669"/>
    <property type="project" value="TreeGrafter"/>
</dbReference>
<dbReference type="EMBL" id="MU857674">
    <property type="protein sequence ID" value="KAK4246415.1"/>
    <property type="molecule type" value="Genomic_DNA"/>
</dbReference>
<keyword evidence="4" id="KW-1185">Reference proteome</keyword>
<reference evidence="3" key="2">
    <citation type="submission" date="2023-05" db="EMBL/GenBank/DDBJ databases">
        <authorList>
            <consortium name="Lawrence Berkeley National Laboratory"/>
            <person name="Steindorff A."/>
            <person name="Hensen N."/>
            <person name="Bonometti L."/>
            <person name="Westerberg I."/>
            <person name="Brannstrom I.O."/>
            <person name="Guillou S."/>
            <person name="Cros-Aarteil S."/>
            <person name="Calhoun S."/>
            <person name="Haridas S."/>
            <person name="Kuo A."/>
            <person name="Mondo S."/>
            <person name="Pangilinan J."/>
            <person name="Riley R."/>
            <person name="Labutti K."/>
            <person name="Andreopoulos B."/>
            <person name="Lipzen A."/>
            <person name="Chen C."/>
            <person name="Yanf M."/>
            <person name="Daum C."/>
            <person name="Ng V."/>
            <person name="Clum A."/>
            <person name="Ohm R."/>
            <person name="Martin F."/>
            <person name="Silar P."/>
            <person name="Natvig D."/>
            <person name="Lalanne C."/>
            <person name="Gautier V."/>
            <person name="Ament-Velasquez S.L."/>
            <person name="Kruys A."/>
            <person name="Hutchinson M.I."/>
            <person name="Powell A.J."/>
            <person name="Barry K."/>
            <person name="Miller A.N."/>
            <person name="Grigoriev I.V."/>
            <person name="Debuchy R."/>
            <person name="Gladieux P."/>
            <person name="Thoren M.H."/>
            <person name="Johannesson H."/>
        </authorList>
    </citation>
    <scope>NUCLEOTIDE SEQUENCE</scope>
    <source>
        <strain evidence="3">CBS 359.72</strain>
    </source>
</reference>
<accession>A0AAN7CR66</accession>
<dbReference type="SMART" id="SM00726">
    <property type="entry name" value="UIM"/>
    <property type="match status" value="2"/>
</dbReference>
<dbReference type="PROSITE" id="PS50181">
    <property type="entry name" value="FBOX"/>
    <property type="match status" value="1"/>
</dbReference>
<evidence type="ECO:0000313" key="3">
    <source>
        <dbReference type="EMBL" id="KAK4246415.1"/>
    </source>
</evidence>
<dbReference type="InterPro" id="IPR036322">
    <property type="entry name" value="WD40_repeat_dom_sf"/>
</dbReference>
<dbReference type="Proteomes" id="UP001303647">
    <property type="component" value="Unassembled WGS sequence"/>
</dbReference>
<name>A0AAN7CR66_9PEZI</name>
<dbReference type="AlphaFoldDB" id="A0AAN7CR66"/>
<evidence type="ECO:0000313" key="4">
    <source>
        <dbReference type="Proteomes" id="UP001303647"/>
    </source>
</evidence>
<dbReference type="SUPFAM" id="SSF81383">
    <property type="entry name" value="F-box domain"/>
    <property type="match status" value="1"/>
</dbReference>
<dbReference type="SUPFAM" id="SSF50978">
    <property type="entry name" value="WD40 repeat-like"/>
    <property type="match status" value="1"/>
</dbReference>
<feature type="region of interest" description="Disordered" evidence="1">
    <location>
        <begin position="1086"/>
        <end position="1110"/>
    </location>
</feature>
<dbReference type="InterPro" id="IPR027040">
    <property type="entry name" value="PSMD4"/>
</dbReference>
<dbReference type="InterPro" id="IPR001810">
    <property type="entry name" value="F-box_dom"/>
</dbReference>
<dbReference type="Gene3D" id="2.130.10.10">
    <property type="entry name" value="YVTN repeat-like/Quinoprotein amine dehydrogenase"/>
    <property type="match status" value="1"/>
</dbReference>
<feature type="compositionally biased region" description="Polar residues" evidence="1">
    <location>
        <begin position="9"/>
        <end position="28"/>
    </location>
</feature>
<dbReference type="SMART" id="SM00256">
    <property type="entry name" value="FBOX"/>
    <property type="match status" value="1"/>
</dbReference>
<reference evidence="3" key="1">
    <citation type="journal article" date="2023" name="Mol. Phylogenet. Evol.">
        <title>Genome-scale phylogeny and comparative genomics of the fungal order Sordariales.</title>
        <authorList>
            <person name="Hensen N."/>
            <person name="Bonometti L."/>
            <person name="Westerberg I."/>
            <person name="Brannstrom I.O."/>
            <person name="Guillou S."/>
            <person name="Cros-Aarteil S."/>
            <person name="Calhoun S."/>
            <person name="Haridas S."/>
            <person name="Kuo A."/>
            <person name="Mondo S."/>
            <person name="Pangilinan J."/>
            <person name="Riley R."/>
            <person name="LaButti K."/>
            <person name="Andreopoulos B."/>
            <person name="Lipzen A."/>
            <person name="Chen C."/>
            <person name="Yan M."/>
            <person name="Daum C."/>
            <person name="Ng V."/>
            <person name="Clum A."/>
            <person name="Steindorff A."/>
            <person name="Ohm R.A."/>
            <person name="Martin F."/>
            <person name="Silar P."/>
            <person name="Natvig D.O."/>
            <person name="Lalanne C."/>
            <person name="Gautier V."/>
            <person name="Ament-Velasquez S.L."/>
            <person name="Kruys A."/>
            <person name="Hutchinson M.I."/>
            <person name="Powell A.J."/>
            <person name="Barry K."/>
            <person name="Miller A.N."/>
            <person name="Grigoriev I.V."/>
            <person name="Debuchy R."/>
            <person name="Gladieux P."/>
            <person name="Hiltunen Thoren M."/>
            <person name="Johannesson H."/>
        </authorList>
    </citation>
    <scope>NUCLEOTIDE SEQUENCE</scope>
    <source>
        <strain evidence="3">CBS 359.72</strain>
    </source>
</reference>
<feature type="compositionally biased region" description="Low complexity" evidence="1">
    <location>
        <begin position="34"/>
        <end position="43"/>
    </location>
</feature>
<feature type="compositionally biased region" description="Low complexity" evidence="1">
    <location>
        <begin position="988"/>
        <end position="1009"/>
    </location>
</feature>
<dbReference type="GO" id="GO:0005634">
    <property type="term" value="C:nucleus"/>
    <property type="evidence" value="ECO:0007669"/>
    <property type="project" value="TreeGrafter"/>
</dbReference>
<organism evidence="3 4">
    <name type="scientific">Corynascus novoguineensis</name>
    <dbReference type="NCBI Taxonomy" id="1126955"/>
    <lineage>
        <taxon>Eukaryota</taxon>
        <taxon>Fungi</taxon>
        <taxon>Dikarya</taxon>
        <taxon>Ascomycota</taxon>
        <taxon>Pezizomycotina</taxon>
        <taxon>Sordariomycetes</taxon>
        <taxon>Sordariomycetidae</taxon>
        <taxon>Sordariales</taxon>
        <taxon>Chaetomiaceae</taxon>
        <taxon>Corynascus</taxon>
    </lineage>
</organism>
<evidence type="ECO:0000256" key="1">
    <source>
        <dbReference type="SAM" id="MobiDB-lite"/>
    </source>
</evidence>
<dbReference type="Pfam" id="PF12937">
    <property type="entry name" value="F-box-like"/>
    <property type="match status" value="1"/>
</dbReference>
<dbReference type="CDD" id="cd09917">
    <property type="entry name" value="F-box_SF"/>
    <property type="match status" value="1"/>
</dbReference>
<dbReference type="PROSITE" id="PS50330">
    <property type="entry name" value="UIM"/>
    <property type="match status" value="2"/>
</dbReference>
<feature type="region of interest" description="Disordered" evidence="1">
    <location>
        <begin position="986"/>
        <end position="1013"/>
    </location>
</feature>
<dbReference type="InterPro" id="IPR015943">
    <property type="entry name" value="WD40/YVTN_repeat-like_dom_sf"/>
</dbReference>
<dbReference type="InterPro" id="IPR036047">
    <property type="entry name" value="F-box-like_dom_sf"/>
</dbReference>
<feature type="region of interest" description="Disordered" evidence="1">
    <location>
        <begin position="1200"/>
        <end position="1219"/>
    </location>
</feature>
<protein>
    <recommendedName>
        <fullName evidence="2">F-box domain-containing protein</fullName>
    </recommendedName>
</protein>
<feature type="region of interest" description="Disordered" evidence="1">
    <location>
        <begin position="739"/>
        <end position="761"/>
    </location>
</feature>
<gene>
    <name evidence="3" type="ORF">C7999DRAFT_15453</name>
</gene>
<feature type="region of interest" description="Disordered" evidence="1">
    <location>
        <begin position="9"/>
        <end position="58"/>
    </location>
</feature>
<dbReference type="GO" id="GO:0043161">
    <property type="term" value="P:proteasome-mediated ubiquitin-dependent protein catabolic process"/>
    <property type="evidence" value="ECO:0007669"/>
    <property type="project" value="TreeGrafter"/>
</dbReference>
<comment type="caution">
    <text evidence="3">The sequence shown here is derived from an EMBL/GenBank/DDBJ whole genome shotgun (WGS) entry which is preliminary data.</text>
</comment>
<dbReference type="GO" id="GO:0008540">
    <property type="term" value="C:proteasome regulatory particle, base subcomplex"/>
    <property type="evidence" value="ECO:0007669"/>
    <property type="project" value="TreeGrafter"/>
</dbReference>
<dbReference type="InterPro" id="IPR003903">
    <property type="entry name" value="UIM_dom"/>
</dbReference>
<dbReference type="Gene3D" id="1.20.1280.50">
    <property type="match status" value="1"/>
</dbReference>
<dbReference type="GO" id="GO:0005829">
    <property type="term" value="C:cytosol"/>
    <property type="evidence" value="ECO:0007669"/>
    <property type="project" value="TreeGrafter"/>
</dbReference>
<feature type="compositionally biased region" description="Low complexity" evidence="1">
    <location>
        <begin position="740"/>
        <end position="756"/>
    </location>
</feature>
<dbReference type="PANTHER" id="PTHR10223:SF2">
    <property type="entry name" value="F-BOX AND WD DOMAIN PROTEIN (AFU_ORTHOLOGUE AFUA_6G11400)"/>
    <property type="match status" value="1"/>
</dbReference>
<proteinExistence type="predicted"/>
<feature type="domain" description="F-box" evidence="2">
    <location>
        <begin position="130"/>
        <end position="176"/>
    </location>
</feature>
<dbReference type="PANTHER" id="PTHR10223">
    <property type="entry name" value="26S PROTEASOME NON-ATPASE REGULATORY SUBUNIT 4"/>
    <property type="match status" value="1"/>
</dbReference>